<evidence type="ECO:0000256" key="1">
    <source>
        <dbReference type="ARBA" id="ARBA00022472"/>
    </source>
</evidence>
<comment type="subcellular location">
    <subcellularLocation>
        <location evidence="7">Cytoplasm</location>
    </subcellularLocation>
</comment>
<dbReference type="Pfam" id="PF26594">
    <property type="entry name" value="KH_NusA_2nd"/>
    <property type="match status" value="1"/>
</dbReference>
<dbReference type="InterPro" id="IPR010213">
    <property type="entry name" value="TF_NusA"/>
</dbReference>
<dbReference type="SUPFAM" id="SSF47794">
    <property type="entry name" value="Rad51 N-terminal domain-like"/>
    <property type="match status" value="2"/>
</dbReference>
<dbReference type="EMBL" id="AAVT01000007">
    <property type="protein sequence ID" value="EAW30567.1"/>
    <property type="molecule type" value="Genomic_DNA"/>
</dbReference>
<dbReference type="InterPro" id="IPR009019">
    <property type="entry name" value="KH_sf_prok-type"/>
</dbReference>
<keyword evidence="5 7" id="KW-0805">Transcription regulation</keyword>
<dbReference type="InterPro" id="IPR013735">
    <property type="entry name" value="TF_NusA_N"/>
</dbReference>
<dbReference type="SMART" id="SM00316">
    <property type="entry name" value="S1"/>
    <property type="match status" value="1"/>
</dbReference>
<dbReference type="Pfam" id="PF14520">
    <property type="entry name" value="HHH_5"/>
    <property type="match status" value="2"/>
</dbReference>
<dbReference type="GO" id="GO:0006353">
    <property type="term" value="P:DNA-templated transcription termination"/>
    <property type="evidence" value="ECO:0007669"/>
    <property type="project" value="UniProtKB-UniRule"/>
</dbReference>
<dbReference type="CDD" id="cd04455">
    <property type="entry name" value="S1_NusA"/>
    <property type="match status" value="1"/>
</dbReference>
<dbReference type="NCBIfam" id="TIGR01954">
    <property type="entry name" value="nusA_Cterm_rpt"/>
    <property type="match status" value="2"/>
</dbReference>
<dbReference type="FunFam" id="1.10.150.20:FF:000018">
    <property type="entry name" value="Transcription termination/antitermination protein NusA"/>
    <property type="match status" value="1"/>
</dbReference>
<dbReference type="Proteomes" id="UP000004931">
    <property type="component" value="Unassembled WGS sequence"/>
</dbReference>
<dbReference type="eggNOG" id="COG0195">
    <property type="taxonomic scope" value="Bacteria"/>
</dbReference>
<dbReference type="SUPFAM" id="SSF69705">
    <property type="entry name" value="Transcription factor NusA, N-terminal domain"/>
    <property type="match status" value="1"/>
</dbReference>
<dbReference type="Pfam" id="PF08529">
    <property type="entry name" value="NusA_N"/>
    <property type="match status" value="1"/>
</dbReference>
<dbReference type="GO" id="GO:0003700">
    <property type="term" value="F:DNA-binding transcription factor activity"/>
    <property type="evidence" value="ECO:0007669"/>
    <property type="project" value="InterPro"/>
</dbReference>
<dbReference type="PROSITE" id="PS50084">
    <property type="entry name" value="KH_TYPE_1"/>
    <property type="match status" value="1"/>
</dbReference>
<dbReference type="InterPro" id="IPR010214">
    <property type="entry name" value="Tscrpt_termin_fac_NusA_C_rpt"/>
</dbReference>
<dbReference type="PANTHER" id="PTHR22648:SF0">
    <property type="entry name" value="TRANSCRIPTION TERMINATION_ANTITERMINATION PROTEIN NUSA"/>
    <property type="match status" value="1"/>
</dbReference>
<dbReference type="AlphaFoldDB" id="A0YEX2"/>
<comment type="subunit">
    <text evidence="7">Monomer. Binds directly to the core enzyme of the DNA-dependent RNA polymerase and to nascent RNA.</text>
</comment>
<proteinExistence type="inferred from homology"/>
<keyword evidence="10" id="KW-1185">Reference proteome</keyword>
<dbReference type="GO" id="GO:0003723">
    <property type="term" value="F:RNA binding"/>
    <property type="evidence" value="ECO:0007669"/>
    <property type="project" value="UniProtKB-UniRule"/>
</dbReference>
<dbReference type="OrthoDB" id="9807233at2"/>
<dbReference type="InterPro" id="IPR012340">
    <property type="entry name" value="NA-bd_OB-fold"/>
</dbReference>
<comment type="similarity">
    <text evidence="7">Belongs to the NusA family.</text>
</comment>
<dbReference type="CDD" id="cd22529">
    <property type="entry name" value="KH-II_NusA_rpt2"/>
    <property type="match status" value="1"/>
</dbReference>
<dbReference type="Gene3D" id="2.40.50.140">
    <property type="entry name" value="Nucleic acid-binding proteins"/>
    <property type="match status" value="1"/>
</dbReference>
<comment type="function">
    <text evidence="7">Participates in both transcription termination and antitermination.</text>
</comment>
<dbReference type="CDD" id="cd02134">
    <property type="entry name" value="KH-II_NusA_rpt1"/>
    <property type="match status" value="1"/>
</dbReference>
<evidence type="ECO:0000256" key="5">
    <source>
        <dbReference type="ARBA" id="ARBA00023015"/>
    </source>
</evidence>
<dbReference type="PANTHER" id="PTHR22648">
    <property type="entry name" value="TRANSCRIPTION TERMINATION FACTOR NUSA"/>
    <property type="match status" value="1"/>
</dbReference>
<protein>
    <recommendedName>
        <fullName evidence="7">Transcription termination/antitermination protein NusA</fullName>
    </recommendedName>
</protein>
<evidence type="ECO:0000256" key="3">
    <source>
        <dbReference type="ARBA" id="ARBA00022814"/>
    </source>
</evidence>
<keyword evidence="1 7" id="KW-0806">Transcription termination</keyword>
<dbReference type="Gene3D" id="1.10.150.20">
    <property type="entry name" value="5' to 3' exonuclease, C-terminal subdomain"/>
    <property type="match status" value="2"/>
</dbReference>
<dbReference type="FunFam" id="3.30.300.20:FF:000005">
    <property type="entry name" value="Transcription termination/antitermination protein NusA"/>
    <property type="match status" value="1"/>
</dbReference>
<evidence type="ECO:0000256" key="7">
    <source>
        <dbReference type="HAMAP-Rule" id="MF_00945"/>
    </source>
</evidence>
<dbReference type="InterPro" id="IPR036555">
    <property type="entry name" value="NusA_N_sf"/>
</dbReference>
<dbReference type="NCBIfam" id="TIGR01953">
    <property type="entry name" value="NusA"/>
    <property type="match status" value="1"/>
</dbReference>
<organism evidence="9 10">
    <name type="scientific">marine gamma proteobacterium HTCC2143</name>
    <dbReference type="NCBI Taxonomy" id="247633"/>
    <lineage>
        <taxon>Bacteria</taxon>
        <taxon>Pseudomonadati</taxon>
        <taxon>Pseudomonadota</taxon>
        <taxon>Gammaproteobacteria</taxon>
        <taxon>Cellvibrionales</taxon>
        <taxon>Spongiibacteraceae</taxon>
        <taxon>BD1-7 clade</taxon>
    </lineage>
</organism>
<dbReference type="GO" id="GO:0000166">
    <property type="term" value="F:nucleotide binding"/>
    <property type="evidence" value="ECO:0007669"/>
    <property type="project" value="InterPro"/>
</dbReference>
<reference evidence="9 10" key="1">
    <citation type="journal article" date="2010" name="J. Bacteriol.">
        <title>Genome sequence of the oligotrophic marine Gammaproteobacterium HTCC2143, isolated from the Oregon Coast.</title>
        <authorList>
            <person name="Oh H.M."/>
            <person name="Kang I."/>
            <person name="Ferriera S."/>
            <person name="Giovannoni S.J."/>
            <person name="Cho J.C."/>
        </authorList>
    </citation>
    <scope>NUCLEOTIDE SEQUENCE [LARGE SCALE GENOMIC DNA]</scope>
    <source>
        <strain evidence="9 10">HTCC2143</strain>
    </source>
</reference>
<keyword evidence="3 7" id="KW-0889">Transcription antitermination</keyword>
<dbReference type="Gene3D" id="3.30.300.20">
    <property type="match status" value="2"/>
</dbReference>
<keyword evidence="4 7" id="KW-0694">RNA-binding</keyword>
<dbReference type="Pfam" id="PF13184">
    <property type="entry name" value="KH_NusA_1st"/>
    <property type="match status" value="1"/>
</dbReference>
<dbReference type="InterPro" id="IPR025249">
    <property type="entry name" value="TF_NusA_KH_1st"/>
</dbReference>
<evidence type="ECO:0000256" key="4">
    <source>
        <dbReference type="ARBA" id="ARBA00022884"/>
    </source>
</evidence>
<name>A0YEX2_9GAMM</name>
<dbReference type="SUPFAM" id="SSF54814">
    <property type="entry name" value="Prokaryotic type KH domain (KH-domain type II)"/>
    <property type="match status" value="2"/>
</dbReference>
<evidence type="ECO:0000313" key="9">
    <source>
        <dbReference type="EMBL" id="EAW30567.1"/>
    </source>
</evidence>
<dbReference type="FunFam" id="3.30.300.20:FF:000002">
    <property type="entry name" value="Transcription termination/antitermination protein NusA"/>
    <property type="match status" value="1"/>
</dbReference>
<dbReference type="GO" id="GO:0005829">
    <property type="term" value="C:cytosol"/>
    <property type="evidence" value="ECO:0007669"/>
    <property type="project" value="TreeGrafter"/>
</dbReference>
<dbReference type="HAMAP" id="MF_00945_B">
    <property type="entry name" value="NusA_B"/>
    <property type="match status" value="1"/>
</dbReference>
<dbReference type="SUPFAM" id="SSF50249">
    <property type="entry name" value="Nucleic acid-binding proteins"/>
    <property type="match status" value="1"/>
</dbReference>
<sequence length="502" mass="55191">MNKEILLVAEAVSNEKGVPRDIIFEAIEQALATATKKRYDEDADIHVIIDRESGGYETFRRWEVVSDDEMALLGTQFTTEEAAEKDTSLQIGDVYEEKIENVGFGRIAAQTAKQVIVQKVREAERAQVVEEYEGRVGELISGTVKKVTRDNIIVDLGNNAEGSLPREELVGREVFRMGDRVRAILQDVRPEARGPQLFLSRACSEMLIELFKVEVPEISEEVIDIRAAARDPGSRAKIAVKTNDGRIDPIGACVGMRGSRVQAVSGELGNERVDIILWDDNPAQLVINAMAPAEVESIVVDEDSRSMDVAVAADNLAQAIGRSGQNVRLASDLTGWTINVMSLEDASEKHEKESGAVIAEFMESLDVDEDIAEVLVDEGFTSLEEVAYVPLEELAGIEGFDEDIAEELRARAKDALLTQAIASEEQLGDVEPAEDLLTMDGMERHLAFVLASKGIITMEDLAEQAVEDLMDIEGLEEKQAGELIMTARAPWFAEAEETENQQ</sequence>
<dbReference type="InterPro" id="IPR030842">
    <property type="entry name" value="TF_NusA_bacterial"/>
</dbReference>
<keyword evidence="2 7" id="KW-0963">Cytoplasm</keyword>
<dbReference type="InterPro" id="IPR015946">
    <property type="entry name" value="KH_dom-like_a/b"/>
</dbReference>
<evidence type="ECO:0000256" key="6">
    <source>
        <dbReference type="ARBA" id="ARBA00023163"/>
    </source>
</evidence>
<evidence type="ECO:0000256" key="2">
    <source>
        <dbReference type="ARBA" id="ARBA00022490"/>
    </source>
</evidence>
<accession>A0YEX2</accession>
<feature type="domain" description="S1 motif" evidence="8">
    <location>
        <begin position="137"/>
        <end position="202"/>
    </location>
</feature>
<evidence type="ECO:0000259" key="8">
    <source>
        <dbReference type="PROSITE" id="PS50126"/>
    </source>
</evidence>
<keyword evidence="6 7" id="KW-0804">Transcription</keyword>
<dbReference type="InterPro" id="IPR003029">
    <property type="entry name" value="S1_domain"/>
</dbReference>
<dbReference type="STRING" id="247633.GP2143_00472"/>
<dbReference type="InterPro" id="IPR058582">
    <property type="entry name" value="KH_NusA_2nd"/>
</dbReference>
<dbReference type="Gene3D" id="3.30.1480.10">
    <property type="entry name" value="NusA, N-terminal domain"/>
    <property type="match status" value="1"/>
</dbReference>
<dbReference type="GO" id="GO:0031564">
    <property type="term" value="P:transcription antitermination"/>
    <property type="evidence" value="ECO:0007669"/>
    <property type="project" value="UniProtKB-UniRule"/>
</dbReference>
<comment type="caution">
    <text evidence="9">The sequence shown here is derived from an EMBL/GenBank/DDBJ whole genome shotgun (WGS) entry which is preliminary data.</text>
</comment>
<dbReference type="PROSITE" id="PS50126">
    <property type="entry name" value="S1"/>
    <property type="match status" value="1"/>
</dbReference>
<dbReference type="InterPro" id="IPR010995">
    <property type="entry name" value="DNA_repair_Rad51/TF_NusA_a-hlx"/>
</dbReference>
<dbReference type="FunFam" id="1.10.150.20:FF:000015">
    <property type="entry name" value="Transcription termination/antitermination protein NusA"/>
    <property type="match status" value="1"/>
</dbReference>
<evidence type="ECO:0000313" key="10">
    <source>
        <dbReference type="Proteomes" id="UP000004931"/>
    </source>
</evidence>
<gene>
    <name evidence="7" type="primary">nusA</name>
    <name evidence="9" type="ORF">GP2143_00472</name>
</gene>
<dbReference type="Pfam" id="PF00575">
    <property type="entry name" value="S1"/>
    <property type="match status" value="1"/>
</dbReference>